<evidence type="ECO:0008006" key="4">
    <source>
        <dbReference type="Google" id="ProtNLM"/>
    </source>
</evidence>
<dbReference type="EMBL" id="FNJB01000008">
    <property type="protein sequence ID" value="SDP38985.1"/>
    <property type="molecule type" value="Genomic_DNA"/>
</dbReference>
<keyword evidence="1" id="KW-0472">Membrane</keyword>
<evidence type="ECO:0000313" key="3">
    <source>
        <dbReference type="Proteomes" id="UP000199651"/>
    </source>
</evidence>
<dbReference type="Proteomes" id="UP000199651">
    <property type="component" value="Unassembled WGS sequence"/>
</dbReference>
<keyword evidence="1" id="KW-1133">Transmembrane helix</keyword>
<reference evidence="3" key="1">
    <citation type="submission" date="2016-10" db="EMBL/GenBank/DDBJ databases">
        <authorList>
            <person name="Varghese N."/>
            <person name="Submissions S."/>
        </authorList>
    </citation>
    <scope>NUCLEOTIDE SEQUENCE [LARGE SCALE GENOMIC DNA]</scope>
    <source>
        <strain evidence="3">IBRC-M 10655</strain>
    </source>
</reference>
<name>A0A1H0SBF4_9PSEU</name>
<keyword evidence="3" id="KW-1185">Reference proteome</keyword>
<gene>
    <name evidence="2" type="ORF">SAMN05192558_108379</name>
</gene>
<evidence type="ECO:0000256" key="1">
    <source>
        <dbReference type="SAM" id="Phobius"/>
    </source>
</evidence>
<evidence type="ECO:0000313" key="2">
    <source>
        <dbReference type="EMBL" id="SDP38985.1"/>
    </source>
</evidence>
<keyword evidence="1" id="KW-0812">Transmembrane</keyword>
<accession>A0A1H0SBF4</accession>
<sequence length="87" mass="9476">MGARVTSYPHHRGVTGRTANYPGRMTETARGSRMLTIAFVLFAIGLVAVVAIFVLAAMDKQAPWLWMVTMGLPLGLILGIGHAVRRR</sequence>
<dbReference type="AlphaFoldDB" id="A0A1H0SBF4"/>
<organism evidence="2 3">
    <name type="scientific">Actinokineospora alba</name>
    <dbReference type="NCBI Taxonomy" id="504798"/>
    <lineage>
        <taxon>Bacteria</taxon>
        <taxon>Bacillati</taxon>
        <taxon>Actinomycetota</taxon>
        <taxon>Actinomycetes</taxon>
        <taxon>Pseudonocardiales</taxon>
        <taxon>Pseudonocardiaceae</taxon>
        <taxon>Actinokineospora</taxon>
    </lineage>
</organism>
<feature type="transmembrane region" description="Helical" evidence="1">
    <location>
        <begin position="64"/>
        <end position="84"/>
    </location>
</feature>
<protein>
    <recommendedName>
        <fullName evidence="4">DUF2530 domain-containing protein</fullName>
    </recommendedName>
</protein>
<proteinExistence type="predicted"/>
<feature type="transmembrane region" description="Helical" evidence="1">
    <location>
        <begin position="34"/>
        <end position="58"/>
    </location>
</feature>